<name>A0A518GJT4_9PLAN</name>
<evidence type="ECO:0000313" key="3">
    <source>
        <dbReference type="Proteomes" id="UP000315349"/>
    </source>
</evidence>
<keyword evidence="1" id="KW-0732">Signal</keyword>
<dbReference type="KEGG" id="peh:Spb1_07140"/>
<proteinExistence type="predicted"/>
<gene>
    <name evidence="2" type="ORF">Spb1_07140</name>
</gene>
<keyword evidence="3" id="KW-1185">Reference proteome</keyword>
<reference evidence="2 3" key="1">
    <citation type="submission" date="2019-02" db="EMBL/GenBank/DDBJ databases">
        <title>Deep-cultivation of Planctomycetes and their phenomic and genomic characterization uncovers novel biology.</title>
        <authorList>
            <person name="Wiegand S."/>
            <person name="Jogler M."/>
            <person name="Boedeker C."/>
            <person name="Pinto D."/>
            <person name="Vollmers J."/>
            <person name="Rivas-Marin E."/>
            <person name="Kohn T."/>
            <person name="Peeters S.H."/>
            <person name="Heuer A."/>
            <person name="Rast P."/>
            <person name="Oberbeckmann S."/>
            <person name="Bunk B."/>
            <person name="Jeske O."/>
            <person name="Meyerdierks A."/>
            <person name="Storesund J.E."/>
            <person name="Kallscheuer N."/>
            <person name="Luecker S."/>
            <person name="Lage O.M."/>
            <person name="Pohl T."/>
            <person name="Merkel B.J."/>
            <person name="Hornburger P."/>
            <person name="Mueller R.-W."/>
            <person name="Bruemmer F."/>
            <person name="Labrenz M."/>
            <person name="Spormann A.M."/>
            <person name="Op den Camp H."/>
            <person name="Overmann J."/>
            <person name="Amann R."/>
            <person name="Jetten M.S.M."/>
            <person name="Mascher T."/>
            <person name="Medema M.H."/>
            <person name="Devos D.P."/>
            <person name="Kaster A.-K."/>
            <person name="Ovreas L."/>
            <person name="Rohde M."/>
            <person name="Galperin M.Y."/>
            <person name="Jogler C."/>
        </authorList>
    </citation>
    <scope>NUCLEOTIDE SEQUENCE [LARGE SCALE GENOMIC DNA]</scope>
    <source>
        <strain evidence="2 3">Spb1</strain>
    </source>
</reference>
<dbReference type="OrthoDB" id="9817682at2"/>
<dbReference type="EMBL" id="CP036299">
    <property type="protein sequence ID" value="QDV28848.1"/>
    <property type="molecule type" value="Genomic_DNA"/>
</dbReference>
<feature type="chain" id="PRO_5021969080" evidence="1">
    <location>
        <begin position="21"/>
        <end position="348"/>
    </location>
</feature>
<evidence type="ECO:0000256" key="1">
    <source>
        <dbReference type="SAM" id="SignalP"/>
    </source>
</evidence>
<evidence type="ECO:0000313" key="2">
    <source>
        <dbReference type="EMBL" id="QDV28848.1"/>
    </source>
</evidence>
<sequence precursor="true">MRIFVAVILLALIGSLHTQAQYNPETVPAPEWITTENGYEIHIASPERGREYFTGEPVKVSIHYRRTPQAKAIQGQWQHQLFRFTVKGEDGKSIPHVALHDFLISNVWNPKLGIRDIEFADTYDPHLKSFTRTALLNERQDLTASGKYSVDIDCGPRIVNIPFTIVEPRPVEETQPAESAVSWKTGNLDLEITSNIATATGETETPPDFATRISIENKSAQPIQFKITSLQVVTAFPNGSLANTPEKELHAVEKTRFGKSLKDEAGLTTILIPAKTTHRLTLPLGRIFDCSRPIPYRMILAGEYGIDGGRQDKRIASRCDFQWKLPIEKAELKREQLLLEKHLNEPKH</sequence>
<dbReference type="RefSeq" id="WP_145295858.1">
    <property type="nucleotide sequence ID" value="NZ_CP036299.1"/>
</dbReference>
<feature type="signal peptide" evidence="1">
    <location>
        <begin position="1"/>
        <end position="20"/>
    </location>
</feature>
<organism evidence="2 3">
    <name type="scientific">Planctopirus ephydatiae</name>
    <dbReference type="NCBI Taxonomy" id="2528019"/>
    <lineage>
        <taxon>Bacteria</taxon>
        <taxon>Pseudomonadati</taxon>
        <taxon>Planctomycetota</taxon>
        <taxon>Planctomycetia</taxon>
        <taxon>Planctomycetales</taxon>
        <taxon>Planctomycetaceae</taxon>
        <taxon>Planctopirus</taxon>
    </lineage>
</organism>
<accession>A0A518GJT4</accession>
<protein>
    <submittedName>
        <fullName evidence="2">Uncharacterized protein</fullName>
    </submittedName>
</protein>
<dbReference type="AlphaFoldDB" id="A0A518GJT4"/>
<dbReference type="Proteomes" id="UP000315349">
    <property type="component" value="Chromosome"/>
</dbReference>